<dbReference type="InterPro" id="IPR004176">
    <property type="entry name" value="Clp_R_N"/>
</dbReference>
<protein>
    <recommendedName>
        <fullName evidence="2">Clp R domain-containing protein</fullName>
    </recommendedName>
</protein>
<dbReference type="PANTHER" id="PTHR47016">
    <property type="entry name" value="ATP-DEPENDENT CLP PROTEASE ATP-BINDING SUBUNIT CLPT1, CHLOROPLASTIC"/>
    <property type="match status" value="1"/>
</dbReference>
<dbReference type="PROSITE" id="PS51903">
    <property type="entry name" value="CLP_R"/>
    <property type="match status" value="1"/>
</dbReference>
<evidence type="ECO:0000313" key="3">
    <source>
        <dbReference type="EMBL" id="MBR7827534.1"/>
    </source>
</evidence>
<dbReference type="EMBL" id="JAGSOH010000036">
    <property type="protein sequence ID" value="MBR7827534.1"/>
    <property type="molecule type" value="Genomic_DNA"/>
</dbReference>
<comment type="caution">
    <text evidence="3">The sequence shown here is derived from an EMBL/GenBank/DDBJ whole genome shotgun (WGS) entry which is preliminary data.</text>
</comment>
<gene>
    <name evidence="3" type="ORF">KDK95_14545</name>
</gene>
<feature type="domain" description="Clp R" evidence="2">
    <location>
        <begin position="9"/>
        <end position="173"/>
    </location>
</feature>
<accession>A0A941IHS2</accession>
<reference evidence="3" key="1">
    <citation type="submission" date="2021-04" db="EMBL/GenBank/DDBJ databases">
        <title>Genome based classification of Actinospica acidithermotolerans sp. nov., an actinobacterium isolated from an Indonesian hot spring.</title>
        <authorList>
            <person name="Kusuma A.B."/>
            <person name="Putra K.E."/>
            <person name="Nafisah S."/>
            <person name="Loh J."/>
            <person name="Nouioui I."/>
            <person name="Goodfellow M."/>
        </authorList>
    </citation>
    <scope>NUCLEOTIDE SEQUENCE</scope>
    <source>
        <strain evidence="3">MGRD01-02</strain>
    </source>
</reference>
<sequence>MTTEVTTVYDRFTELAKRAIVASRDAAASLGHDSIGTEHLLLGLAQTAGAASEALRAQGLELTRLRAEVASHSQATTARDARDALSSLGIDLDEIRRRADASFGPGAFNYPRPPFSLAAKQAVKASLEEARAAGREHIDTEHLLLGVLDGDETGVSVLTASGVDVVRLRESVR</sequence>
<evidence type="ECO:0000259" key="2">
    <source>
        <dbReference type="PROSITE" id="PS51903"/>
    </source>
</evidence>
<dbReference type="InterPro" id="IPR044217">
    <property type="entry name" value="CLPT1/2"/>
</dbReference>
<dbReference type="AlphaFoldDB" id="A0A941IHS2"/>
<keyword evidence="1" id="KW-0677">Repeat</keyword>
<name>A0A941IHS2_9ACTN</name>
<proteinExistence type="predicted"/>
<evidence type="ECO:0000256" key="1">
    <source>
        <dbReference type="PROSITE-ProRule" id="PRU01251"/>
    </source>
</evidence>
<dbReference type="RefSeq" id="WP_212518675.1">
    <property type="nucleotide sequence ID" value="NZ_JAGSOH010000036.1"/>
</dbReference>
<organism evidence="3 4">
    <name type="scientific">Actinospica acidithermotolerans</name>
    <dbReference type="NCBI Taxonomy" id="2828514"/>
    <lineage>
        <taxon>Bacteria</taxon>
        <taxon>Bacillati</taxon>
        <taxon>Actinomycetota</taxon>
        <taxon>Actinomycetes</taxon>
        <taxon>Catenulisporales</taxon>
        <taxon>Actinospicaceae</taxon>
        <taxon>Actinospica</taxon>
    </lineage>
</organism>
<dbReference type="Proteomes" id="UP000676325">
    <property type="component" value="Unassembled WGS sequence"/>
</dbReference>
<keyword evidence="4" id="KW-1185">Reference proteome</keyword>
<dbReference type="Gene3D" id="1.10.1780.10">
    <property type="entry name" value="Clp, N-terminal domain"/>
    <property type="match status" value="2"/>
</dbReference>
<dbReference type="Pfam" id="PF02861">
    <property type="entry name" value="Clp_N"/>
    <property type="match status" value="2"/>
</dbReference>
<dbReference type="SUPFAM" id="SSF81923">
    <property type="entry name" value="Double Clp-N motif"/>
    <property type="match status" value="2"/>
</dbReference>
<dbReference type="PANTHER" id="PTHR47016:SF5">
    <property type="entry name" value="CLP DOMAIN SUPERFAMILY PROTEIN"/>
    <property type="match status" value="1"/>
</dbReference>
<dbReference type="InterPro" id="IPR036628">
    <property type="entry name" value="Clp_N_dom_sf"/>
</dbReference>
<evidence type="ECO:0000313" key="4">
    <source>
        <dbReference type="Proteomes" id="UP000676325"/>
    </source>
</evidence>